<dbReference type="Proteomes" id="UP000248326">
    <property type="component" value="Unassembled WGS sequence"/>
</dbReference>
<comment type="caution">
    <text evidence="1">The sequence shown here is derived from an EMBL/GenBank/DDBJ whole genome shotgun (WGS) entry which is preliminary data.</text>
</comment>
<protein>
    <submittedName>
        <fullName evidence="1">Uncharacterized protein</fullName>
    </submittedName>
</protein>
<proteinExistence type="predicted"/>
<evidence type="ECO:0000313" key="2">
    <source>
        <dbReference type="Proteomes" id="UP000248326"/>
    </source>
</evidence>
<sequence>MTISNRKLLELLCASSTRESRRLNVAQRAVARQYQQAAFDRVAEELRKALAEPNACKRQTRLKTLMRLFDQAVRDSVRHPP</sequence>
<evidence type="ECO:0000313" key="1">
    <source>
        <dbReference type="EMBL" id="PYE51054.1"/>
    </source>
</evidence>
<keyword evidence="2" id="KW-1185">Reference proteome</keyword>
<reference evidence="1 2" key="1">
    <citation type="submission" date="2018-06" db="EMBL/GenBank/DDBJ databases">
        <title>Genomic Encyclopedia of Type Strains, Phase IV (KMG-IV): sequencing the most valuable type-strain genomes for metagenomic binning, comparative biology and taxonomic classification.</title>
        <authorList>
            <person name="Goeker M."/>
        </authorList>
    </citation>
    <scope>NUCLEOTIDE SEQUENCE [LARGE SCALE GENOMIC DNA]</scope>
    <source>
        <strain evidence="1 2">DSM 18048</strain>
    </source>
</reference>
<name>A0A318S2J6_9DEIO</name>
<dbReference type="AlphaFoldDB" id="A0A318S2J6"/>
<gene>
    <name evidence="1" type="ORF">DES52_116121</name>
</gene>
<dbReference type="EMBL" id="QJSX01000016">
    <property type="protein sequence ID" value="PYE51054.1"/>
    <property type="molecule type" value="Genomic_DNA"/>
</dbReference>
<organism evidence="1 2">
    <name type="scientific">Deinococcus yavapaiensis KR-236</name>
    <dbReference type="NCBI Taxonomy" id="694435"/>
    <lineage>
        <taxon>Bacteria</taxon>
        <taxon>Thermotogati</taxon>
        <taxon>Deinococcota</taxon>
        <taxon>Deinococci</taxon>
        <taxon>Deinococcales</taxon>
        <taxon>Deinococcaceae</taxon>
        <taxon>Deinococcus</taxon>
    </lineage>
</organism>
<dbReference type="RefSeq" id="WP_110888232.1">
    <property type="nucleotide sequence ID" value="NZ_QJSX01000016.1"/>
</dbReference>
<accession>A0A318S2J6</accession>